<sequence length="113" mass="11850">MVAPLDEVGRSRRALVTRAAIGALVTGFLGVALGTWLAATVAGTAGALWVSRLVLTAWEFADGGAEVEEDDVVWLRLSEDLSWVGRVCGWSLLDPVDVPSVLESVEALSEAGV</sequence>
<dbReference type="EMBL" id="HBUE01024677">
    <property type="protein sequence ID" value="CAG6454117.1"/>
    <property type="molecule type" value="Transcribed_RNA"/>
</dbReference>
<feature type="transmembrane region" description="Helical" evidence="1">
    <location>
        <begin position="20"/>
        <end position="50"/>
    </location>
</feature>
<keyword evidence="1" id="KW-0812">Transmembrane</keyword>
<dbReference type="AlphaFoldDB" id="A0A8D8DG87"/>
<evidence type="ECO:0000256" key="1">
    <source>
        <dbReference type="SAM" id="Phobius"/>
    </source>
</evidence>
<dbReference type="EMBL" id="HBUE01164292">
    <property type="protein sequence ID" value="CAG6511817.1"/>
    <property type="molecule type" value="Transcribed_RNA"/>
</dbReference>
<accession>A0A8D8DG87</accession>
<dbReference type="EMBL" id="HBUE01269559">
    <property type="protein sequence ID" value="CAG6563252.1"/>
    <property type="molecule type" value="Transcribed_RNA"/>
</dbReference>
<keyword evidence="1" id="KW-1133">Transmembrane helix</keyword>
<organism evidence="2">
    <name type="scientific">Culex pipiens</name>
    <name type="common">House mosquito</name>
    <dbReference type="NCBI Taxonomy" id="7175"/>
    <lineage>
        <taxon>Eukaryota</taxon>
        <taxon>Metazoa</taxon>
        <taxon>Ecdysozoa</taxon>
        <taxon>Arthropoda</taxon>
        <taxon>Hexapoda</taxon>
        <taxon>Insecta</taxon>
        <taxon>Pterygota</taxon>
        <taxon>Neoptera</taxon>
        <taxon>Endopterygota</taxon>
        <taxon>Diptera</taxon>
        <taxon>Nematocera</taxon>
        <taxon>Culicoidea</taxon>
        <taxon>Culicidae</taxon>
        <taxon>Culicinae</taxon>
        <taxon>Culicini</taxon>
        <taxon>Culex</taxon>
        <taxon>Culex</taxon>
    </lineage>
</organism>
<proteinExistence type="predicted"/>
<reference evidence="2" key="1">
    <citation type="submission" date="2021-05" db="EMBL/GenBank/DDBJ databases">
        <authorList>
            <person name="Alioto T."/>
            <person name="Alioto T."/>
            <person name="Gomez Garrido J."/>
        </authorList>
    </citation>
    <scope>NUCLEOTIDE SEQUENCE</scope>
</reference>
<keyword evidence="1" id="KW-0472">Membrane</keyword>
<name>A0A8D8DG87_CULPI</name>
<evidence type="ECO:0000313" key="2">
    <source>
        <dbReference type="EMBL" id="CAG6511817.1"/>
    </source>
</evidence>
<protein>
    <submittedName>
        <fullName evidence="2">(northern house mosquito) hypothetical protein</fullName>
    </submittedName>
</protein>